<dbReference type="AlphaFoldDB" id="A0A6J6MQ95"/>
<accession>A0A6J6MQ95</accession>
<sequence>MDVLGSALISLELLLQQQPTFRPHVEEVWEGQILMRAYGAPRQNRHPHKDLLTGLTLWPEMIAQILP</sequence>
<evidence type="ECO:0000313" key="1">
    <source>
        <dbReference type="EMBL" id="CAB4676440.1"/>
    </source>
</evidence>
<protein>
    <submittedName>
        <fullName evidence="1">Unannotated protein</fullName>
    </submittedName>
</protein>
<dbReference type="EMBL" id="CAEZXC010000038">
    <property type="protein sequence ID" value="CAB4676440.1"/>
    <property type="molecule type" value="Genomic_DNA"/>
</dbReference>
<organism evidence="1">
    <name type="scientific">freshwater metagenome</name>
    <dbReference type="NCBI Taxonomy" id="449393"/>
    <lineage>
        <taxon>unclassified sequences</taxon>
        <taxon>metagenomes</taxon>
        <taxon>ecological metagenomes</taxon>
    </lineage>
</organism>
<reference evidence="1" key="1">
    <citation type="submission" date="2020-05" db="EMBL/GenBank/DDBJ databases">
        <authorList>
            <person name="Chiriac C."/>
            <person name="Salcher M."/>
            <person name="Ghai R."/>
            <person name="Kavagutti S V."/>
        </authorList>
    </citation>
    <scope>NUCLEOTIDE SEQUENCE</scope>
</reference>
<gene>
    <name evidence="1" type="ORF">UFOPK2340_00797</name>
</gene>
<proteinExistence type="predicted"/>
<name>A0A6J6MQ95_9ZZZZ</name>